<name>A0A8S5N781_9CAUD</name>
<organism evidence="2">
    <name type="scientific">Myoviridae sp. ctiBE32</name>
    <dbReference type="NCBI Taxonomy" id="2826685"/>
    <lineage>
        <taxon>Viruses</taxon>
        <taxon>Duplodnaviria</taxon>
        <taxon>Heunggongvirae</taxon>
        <taxon>Uroviricota</taxon>
        <taxon>Caudoviricetes</taxon>
    </lineage>
</organism>
<sequence>MTSQRNPRIFKDVCSRHSEEEQDRADEFIEKMTSDFAEKSKNL</sequence>
<evidence type="ECO:0000313" key="2">
    <source>
        <dbReference type="EMBL" id="DAD90529.1"/>
    </source>
</evidence>
<evidence type="ECO:0000256" key="1">
    <source>
        <dbReference type="SAM" id="MobiDB-lite"/>
    </source>
</evidence>
<dbReference type="EMBL" id="BK015088">
    <property type="protein sequence ID" value="DAD90529.1"/>
    <property type="molecule type" value="Genomic_DNA"/>
</dbReference>
<feature type="compositionally biased region" description="Basic and acidic residues" evidence="1">
    <location>
        <begin position="9"/>
        <end position="25"/>
    </location>
</feature>
<reference evidence="2" key="1">
    <citation type="journal article" date="2021" name="Proc. Natl. Acad. Sci. U.S.A.">
        <title>A Catalog of Tens of Thousands of Viruses from Human Metagenomes Reveals Hidden Associations with Chronic Diseases.</title>
        <authorList>
            <person name="Tisza M.J."/>
            <person name="Buck C.B."/>
        </authorList>
    </citation>
    <scope>NUCLEOTIDE SEQUENCE</scope>
    <source>
        <strain evidence="2">CtiBE32</strain>
    </source>
</reference>
<protein>
    <submittedName>
        <fullName evidence="2">Uncharacterized protein</fullName>
    </submittedName>
</protein>
<feature type="region of interest" description="Disordered" evidence="1">
    <location>
        <begin position="1"/>
        <end position="25"/>
    </location>
</feature>
<proteinExistence type="predicted"/>
<accession>A0A8S5N781</accession>